<dbReference type="AlphaFoldDB" id="A0A2S2DT01"/>
<dbReference type="RefSeq" id="WP_109321736.1">
    <property type="nucleotide sequence ID" value="NZ_CP029346.1"/>
</dbReference>
<protein>
    <submittedName>
        <fullName evidence="1">Uncharacterized protein</fullName>
    </submittedName>
</protein>
<evidence type="ECO:0000313" key="1">
    <source>
        <dbReference type="EMBL" id="AWL07957.1"/>
    </source>
</evidence>
<sequence length="183" mass="21307">MKLKTYILTVSRYYPSTHPRKGQETHFVGKIGKVLLGYLEEKYGRHAIGGIIDLYNFDGGWKLDPKYHTMRANYGLWEKRIKEVQEGKAVLSLRYWEGRPYNSNQVEFAQLHKGSGVGVQKLEFEDEEFENPVIIGPLHDFFLNNIELLANNDGLSLNDFKAWFKGYNISQPMAIIHFTPFRY</sequence>
<dbReference type="Proteomes" id="UP000245468">
    <property type="component" value="Chromosome"/>
</dbReference>
<name>A0A2S2DT01_9BACT</name>
<dbReference type="EMBL" id="CP029346">
    <property type="protein sequence ID" value="AWL07957.1"/>
    <property type="molecule type" value="Genomic_DNA"/>
</dbReference>
<accession>A0A2S2DT01</accession>
<keyword evidence="2" id="KW-1185">Reference proteome</keyword>
<reference evidence="2" key="1">
    <citation type="submission" date="2018-05" db="EMBL/GenBank/DDBJ databases">
        <title>Pseudarcicella sp. HME7025 Genome sequencing and assembly.</title>
        <authorList>
            <person name="Kim H."/>
            <person name="Kang H."/>
            <person name="Joh K."/>
        </authorList>
    </citation>
    <scope>NUCLEOTIDE SEQUENCE [LARGE SCALE GENOMIC DNA]</scope>
    <source>
        <strain evidence="2">HME7025</strain>
    </source>
</reference>
<dbReference type="KEGG" id="psez:HME7025_00072"/>
<dbReference type="OrthoDB" id="964935at2"/>
<gene>
    <name evidence="1" type="ORF">HME7025_00072</name>
</gene>
<proteinExistence type="predicted"/>
<evidence type="ECO:0000313" key="2">
    <source>
        <dbReference type="Proteomes" id="UP000245468"/>
    </source>
</evidence>
<organism evidence="1 2">
    <name type="scientific">Aquirufa nivalisilvae</name>
    <dbReference type="NCBI Taxonomy" id="2516557"/>
    <lineage>
        <taxon>Bacteria</taxon>
        <taxon>Pseudomonadati</taxon>
        <taxon>Bacteroidota</taxon>
        <taxon>Cytophagia</taxon>
        <taxon>Cytophagales</taxon>
        <taxon>Flectobacillaceae</taxon>
        <taxon>Aquirufa</taxon>
    </lineage>
</organism>